<name>A0A8X6YQK4_9ARAC</name>
<dbReference type="AlphaFoldDB" id="A0A8X6YQK4"/>
<keyword evidence="2" id="KW-1185">Reference proteome</keyword>
<reference evidence="1" key="1">
    <citation type="submission" date="2020-08" db="EMBL/GenBank/DDBJ databases">
        <title>Multicomponent nature underlies the extraordinary mechanical properties of spider dragline silk.</title>
        <authorList>
            <person name="Kono N."/>
            <person name="Nakamura H."/>
            <person name="Mori M."/>
            <person name="Yoshida Y."/>
            <person name="Ohtoshi R."/>
            <person name="Malay A.D."/>
            <person name="Moran D.A.P."/>
            <person name="Tomita M."/>
            <person name="Numata K."/>
            <person name="Arakawa K."/>
        </authorList>
    </citation>
    <scope>NUCLEOTIDE SEQUENCE</scope>
</reference>
<protein>
    <submittedName>
        <fullName evidence="1">Putative mariner</fullName>
    </submittedName>
</protein>
<accession>A0A8X6YQK4</accession>
<gene>
    <name evidence="1" type="ORF">TNIN_329671</name>
</gene>
<evidence type="ECO:0000313" key="1">
    <source>
        <dbReference type="EMBL" id="GFY75210.1"/>
    </source>
</evidence>
<proteinExistence type="predicted"/>
<organism evidence="1 2">
    <name type="scientific">Trichonephila inaurata madagascariensis</name>
    <dbReference type="NCBI Taxonomy" id="2747483"/>
    <lineage>
        <taxon>Eukaryota</taxon>
        <taxon>Metazoa</taxon>
        <taxon>Ecdysozoa</taxon>
        <taxon>Arthropoda</taxon>
        <taxon>Chelicerata</taxon>
        <taxon>Arachnida</taxon>
        <taxon>Araneae</taxon>
        <taxon>Araneomorphae</taxon>
        <taxon>Entelegynae</taxon>
        <taxon>Araneoidea</taxon>
        <taxon>Nephilidae</taxon>
        <taxon>Trichonephila</taxon>
        <taxon>Trichonephila inaurata</taxon>
    </lineage>
</organism>
<comment type="caution">
    <text evidence="1">The sequence shown here is derived from an EMBL/GenBank/DDBJ whole genome shotgun (WGS) entry which is preliminary data.</text>
</comment>
<dbReference type="EMBL" id="BMAV01021225">
    <property type="protein sequence ID" value="GFY75210.1"/>
    <property type="molecule type" value="Genomic_DNA"/>
</dbReference>
<sequence length="111" mass="13310">MVGNLSEEHRRWILKTYWKYENAEAVRRIQENEFHLPTPSLFTIYHIPDRFETTNSFANELEHGRPRMTLIQDNEMKVALIFVNSRKKSGKLGIPRISLQRLIYQLHLKPY</sequence>
<evidence type="ECO:0000313" key="2">
    <source>
        <dbReference type="Proteomes" id="UP000886998"/>
    </source>
</evidence>
<dbReference type="Proteomes" id="UP000886998">
    <property type="component" value="Unassembled WGS sequence"/>
</dbReference>